<dbReference type="EC" id="1.8.4.11" evidence="4"/>
<evidence type="ECO:0000256" key="4">
    <source>
        <dbReference type="HAMAP-Rule" id="MF_01401"/>
    </source>
</evidence>
<name>A0A845BKH7_9NEIS</name>
<dbReference type="PANTHER" id="PTHR43774">
    <property type="entry name" value="PEPTIDE METHIONINE SULFOXIDE REDUCTASE"/>
    <property type="match status" value="1"/>
</dbReference>
<dbReference type="RefSeq" id="WP_160796573.1">
    <property type="nucleotide sequence ID" value="NZ_WSSB01000007.1"/>
</dbReference>
<evidence type="ECO:0000256" key="3">
    <source>
        <dbReference type="ARBA" id="ARBA00048782"/>
    </source>
</evidence>
<organism evidence="6 7">
    <name type="scientific">Craterilacuibacter sinensis</name>
    <dbReference type="NCBI Taxonomy" id="2686017"/>
    <lineage>
        <taxon>Bacteria</taxon>
        <taxon>Pseudomonadati</taxon>
        <taxon>Pseudomonadota</taxon>
        <taxon>Betaproteobacteria</taxon>
        <taxon>Neisseriales</taxon>
        <taxon>Neisseriaceae</taxon>
        <taxon>Craterilacuibacter</taxon>
    </lineage>
</organism>
<sequence>MAIAILAGGCFWCTEAVFSRFKGVSQVEPGYSGGHIPKPDYAQVCTGHTGHAEAVRIHFDENILPFSVLLDIFFASHDPTQLNRQGNDIGSQYRSAIFTQDAAQTTSAHECIRHAQQTYYAGTPIVTQVEPAQEFWPAETEHHAYYARHGNAPYCQAVIQPKLAKIFHLYADKLAQD</sequence>
<comment type="function">
    <text evidence="4">Has an important function as a repair enzyme for proteins that have been inactivated by oxidation. Catalyzes the reversible oxidation-reduction of methionine sulfoxide in proteins to methionine.</text>
</comment>
<dbReference type="EMBL" id="WSSB01000007">
    <property type="protein sequence ID" value="MXR37177.1"/>
    <property type="molecule type" value="Genomic_DNA"/>
</dbReference>
<dbReference type="InterPro" id="IPR036509">
    <property type="entry name" value="Met_Sox_Rdtase_MsrA_sf"/>
</dbReference>
<dbReference type="GO" id="GO:0008113">
    <property type="term" value="F:peptide-methionine (S)-S-oxide reductase activity"/>
    <property type="evidence" value="ECO:0007669"/>
    <property type="project" value="UniProtKB-UniRule"/>
</dbReference>
<comment type="catalytic activity">
    <reaction evidence="2 4">
        <text>L-methionyl-[protein] + [thioredoxin]-disulfide + H2O = L-methionyl-(S)-S-oxide-[protein] + [thioredoxin]-dithiol</text>
        <dbReference type="Rhea" id="RHEA:14217"/>
        <dbReference type="Rhea" id="RHEA-COMP:10698"/>
        <dbReference type="Rhea" id="RHEA-COMP:10700"/>
        <dbReference type="Rhea" id="RHEA-COMP:12313"/>
        <dbReference type="Rhea" id="RHEA-COMP:12315"/>
        <dbReference type="ChEBI" id="CHEBI:15377"/>
        <dbReference type="ChEBI" id="CHEBI:16044"/>
        <dbReference type="ChEBI" id="CHEBI:29950"/>
        <dbReference type="ChEBI" id="CHEBI:44120"/>
        <dbReference type="ChEBI" id="CHEBI:50058"/>
        <dbReference type="EC" id="1.8.4.11"/>
    </reaction>
</comment>
<gene>
    <name evidence="4 6" type="primary">msrA</name>
    <name evidence="6" type="ORF">GQF02_09360</name>
</gene>
<proteinExistence type="inferred from homology"/>
<comment type="similarity">
    <text evidence="4">Belongs to the MsrA Met sulfoxide reductase family.</text>
</comment>
<dbReference type="PANTHER" id="PTHR43774:SF1">
    <property type="entry name" value="PEPTIDE METHIONINE SULFOXIDE REDUCTASE MSRA 2"/>
    <property type="match status" value="1"/>
</dbReference>
<feature type="domain" description="Peptide methionine sulphoxide reductase MsrA" evidence="5">
    <location>
        <begin position="4"/>
        <end position="156"/>
    </location>
</feature>
<evidence type="ECO:0000259" key="5">
    <source>
        <dbReference type="Pfam" id="PF01625"/>
    </source>
</evidence>
<feature type="active site" evidence="4">
    <location>
        <position position="10"/>
    </location>
</feature>
<dbReference type="InterPro" id="IPR002569">
    <property type="entry name" value="Met_Sox_Rdtase_MsrA_dom"/>
</dbReference>
<dbReference type="Proteomes" id="UP000467214">
    <property type="component" value="Unassembled WGS sequence"/>
</dbReference>
<comment type="catalytic activity">
    <reaction evidence="3 4">
        <text>[thioredoxin]-disulfide + L-methionine + H2O = L-methionine (S)-S-oxide + [thioredoxin]-dithiol</text>
        <dbReference type="Rhea" id="RHEA:19993"/>
        <dbReference type="Rhea" id="RHEA-COMP:10698"/>
        <dbReference type="Rhea" id="RHEA-COMP:10700"/>
        <dbReference type="ChEBI" id="CHEBI:15377"/>
        <dbReference type="ChEBI" id="CHEBI:29950"/>
        <dbReference type="ChEBI" id="CHEBI:50058"/>
        <dbReference type="ChEBI" id="CHEBI:57844"/>
        <dbReference type="ChEBI" id="CHEBI:58772"/>
        <dbReference type="EC" id="1.8.4.11"/>
    </reaction>
</comment>
<evidence type="ECO:0000313" key="7">
    <source>
        <dbReference type="Proteomes" id="UP000467214"/>
    </source>
</evidence>
<evidence type="ECO:0000256" key="1">
    <source>
        <dbReference type="ARBA" id="ARBA00023002"/>
    </source>
</evidence>
<protein>
    <recommendedName>
        <fullName evidence="4">Peptide methionine sulfoxide reductase MsrA</fullName>
        <shortName evidence="4">Protein-methionine-S-oxide reductase</shortName>
        <ecNumber evidence="4">1.8.4.11</ecNumber>
    </recommendedName>
    <alternativeName>
        <fullName evidence="4">Peptide-methionine (S)-S-oxide reductase</fullName>
        <shortName evidence="4">Peptide Met(O) reductase</shortName>
    </alternativeName>
</protein>
<evidence type="ECO:0000256" key="2">
    <source>
        <dbReference type="ARBA" id="ARBA00047806"/>
    </source>
</evidence>
<dbReference type="Gene3D" id="3.30.1060.10">
    <property type="entry name" value="Peptide methionine sulphoxide reductase MsrA"/>
    <property type="match status" value="1"/>
</dbReference>
<dbReference type="Pfam" id="PF01625">
    <property type="entry name" value="PMSR"/>
    <property type="match status" value="1"/>
</dbReference>
<reference evidence="6 7" key="1">
    <citation type="submission" date="2019-12" db="EMBL/GenBank/DDBJ databases">
        <title>Neisseriaceae gen. nov. sp. Genome sequencing and assembly.</title>
        <authorList>
            <person name="Liu Z."/>
            <person name="Li A."/>
        </authorList>
    </citation>
    <scope>NUCLEOTIDE SEQUENCE [LARGE SCALE GENOMIC DNA]</scope>
    <source>
        <strain evidence="6 7">B2N2-7</strain>
    </source>
</reference>
<dbReference type="SUPFAM" id="SSF55068">
    <property type="entry name" value="Peptide methionine sulfoxide reductase"/>
    <property type="match status" value="1"/>
</dbReference>
<keyword evidence="1 4" id="KW-0560">Oxidoreductase</keyword>
<dbReference type="HAMAP" id="MF_01401">
    <property type="entry name" value="MsrA"/>
    <property type="match status" value="1"/>
</dbReference>
<evidence type="ECO:0000313" key="6">
    <source>
        <dbReference type="EMBL" id="MXR37177.1"/>
    </source>
</evidence>
<dbReference type="NCBIfam" id="TIGR00401">
    <property type="entry name" value="msrA"/>
    <property type="match status" value="1"/>
</dbReference>
<accession>A0A845BKH7</accession>
<keyword evidence="7" id="KW-1185">Reference proteome</keyword>
<comment type="caution">
    <text evidence="6">The sequence shown here is derived from an EMBL/GenBank/DDBJ whole genome shotgun (WGS) entry which is preliminary data.</text>
</comment>
<dbReference type="AlphaFoldDB" id="A0A845BKH7"/>